<organism evidence="10 11">
    <name type="scientific">Sphingobacterium corticibacter</name>
    <dbReference type="NCBI Taxonomy" id="2171749"/>
    <lineage>
        <taxon>Bacteria</taxon>
        <taxon>Pseudomonadati</taxon>
        <taxon>Bacteroidota</taxon>
        <taxon>Sphingobacteriia</taxon>
        <taxon>Sphingobacteriales</taxon>
        <taxon>Sphingobacteriaceae</taxon>
        <taxon>Sphingobacterium</taxon>
    </lineage>
</organism>
<dbReference type="Pfam" id="PF07715">
    <property type="entry name" value="Plug"/>
    <property type="match status" value="1"/>
</dbReference>
<accession>A0A2T8HFW0</accession>
<dbReference type="AlphaFoldDB" id="A0A2T8HFW0"/>
<dbReference type="Gene3D" id="2.170.130.10">
    <property type="entry name" value="TonB-dependent receptor, plug domain"/>
    <property type="match status" value="1"/>
</dbReference>
<evidence type="ECO:0000256" key="6">
    <source>
        <dbReference type="ARBA" id="ARBA00023237"/>
    </source>
</evidence>
<keyword evidence="6 7" id="KW-0998">Cell outer membrane</keyword>
<dbReference type="OrthoDB" id="9768177at2"/>
<evidence type="ECO:0000256" key="1">
    <source>
        <dbReference type="ARBA" id="ARBA00004571"/>
    </source>
</evidence>
<feature type="domain" description="TonB-dependent receptor plug" evidence="9">
    <location>
        <begin position="123"/>
        <end position="229"/>
    </location>
</feature>
<dbReference type="InterPro" id="IPR012910">
    <property type="entry name" value="Plug_dom"/>
</dbReference>
<keyword evidence="3 7" id="KW-1134">Transmembrane beta strand</keyword>
<feature type="chain" id="PRO_5015607937" evidence="8">
    <location>
        <begin position="28"/>
        <end position="1037"/>
    </location>
</feature>
<evidence type="ECO:0000313" key="10">
    <source>
        <dbReference type="EMBL" id="PVH24326.1"/>
    </source>
</evidence>
<dbReference type="GO" id="GO:0009279">
    <property type="term" value="C:cell outer membrane"/>
    <property type="evidence" value="ECO:0007669"/>
    <property type="project" value="UniProtKB-SubCell"/>
</dbReference>
<gene>
    <name evidence="10" type="ORF">DC487_14675</name>
</gene>
<comment type="similarity">
    <text evidence="7">Belongs to the TonB-dependent receptor family.</text>
</comment>
<dbReference type="NCBIfam" id="TIGR04057">
    <property type="entry name" value="SusC_RagA_signa"/>
    <property type="match status" value="1"/>
</dbReference>
<dbReference type="NCBIfam" id="TIGR04056">
    <property type="entry name" value="OMP_RagA_SusC"/>
    <property type="match status" value="1"/>
</dbReference>
<keyword evidence="11" id="KW-1185">Reference proteome</keyword>
<evidence type="ECO:0000256" key="4">
    <source>
        <dbReference type="ARBA" id="ARBA00022692"/>
    </source>
</evidence>
<dbReference type="Proteomes" id="UP000245627">
    <property type="component" value="Unassembled WGS sequence"/>
</dbReference>
<feature type="signal peptide" evidence="8">
    <location>
        <begin position="1"/>
        <end position="27"/>
    </location>
</feature>
<evidence type="ECO:0000256" key="8">
    <source>
        <dbReference type="SAM" id="SignalP"/>
    </source>
</evidence>
<keyword evidence="4 7" id="KW-0812">Transmembrane</keyword>
<dbReference type="Gene3D" id="2.60.40.1120">
    <property type="entry name" value="Carboxypeptidase-like, regulatory domain"/>
    <property type="match status" value="1"/>
</dbReference>
<dbReference type="Pfam" id="PF13715">
    <property type="entry name" value="CarbopepD_reg_2"/>
    <property type="match status" value="1"/>
</dbReference>
<keyword evidence="5 7" id="KW-0472">Membrane</keyword>
<evidence type="ECO:0000256" key="7">
    <source>
        <dbReference type="PROSITE-ProRule" id="PRU01360"/>
    </source>
</evidence>
<dbReference type="InterPro" id="IPR037066">
    <property type="entry name" value="Plug_dom_sf"/>
</dbReference>
<dbReference type="FunFam" id="2.170.130.10:FF:000003">
    <property type="entry name" value="SusC/RagA family TonB-linked outer membrane protein"/>
    <property type="match status" value="1"/>
</dbReference>
<dbReference type="PROSITE" id="PS52016">
    <property type="entry name" value="TONB_DEPENDENT_REC_3"/>
    <property type="match status" value="1"/>
</dbReference>
<dbReference type="RefSeq" id="WP_116776724.1">
    <property type="nucleotide sequence ID" value="NZ_QDKG01000006.1"/>
</dbReference>
<dbReference type="SUPFAM" id="SSF56935">
    <property type="entry name" value="Porins"/>
    <property type="match status" value="1"/>
</dbReference>
<dbReference type="InterPro" id="IPR008969">
    <property type="entry name" value="CarboxyPept-like_regulatory"/>
</dbReference>
<sequence>MQRKLTTISFIFSLLLALAVLPAHRVAAQQRVVEGVITESLTGQPIAGVSVRVVGQQFGVSSQEDGRYRIEVKQADARLEFSYVGYGTVQRPATAGRLDVALEAASRDLGEVVVVAYGTSRRENITGSVGTINGKQLENRQISNLSKGLEGQVPGLQAVAASGQPGTDATVRIRGIGSINASSNPLYVVDGNPYAGDINAINPNDIESISVLKDAASSALYGSRGANGVIIVTTKKGRASDRAAINLNVTKGISNRAIQDYKQLSTDDYFQLYWEALRNKNLSNGLAADVAARNASAAVVTDLGINPYGSNFPEPVGLDGRLVSGAKALWDDSWTDVLQRTGQRLQADLSISGGGEKHSYFISGGYLDDQGIAIGSGFKRYNVRANIDTKAREWLNAGFNVAASSTLQQFPQSEDSNTANIINFTRLTPGFYPYYEREADGSYRLDAAGNRIWDFGEYRPSAAIPRSNLAASLPLDKNDIQRENASVRTYLEAVFSDNLKFRSTYSVDYINRNDHFYVNPSVGRGVEYLGSVNKSNVRTVGQTWNNILTYDKQFGLHHLNVLGGQEFYSFQTTNMSGSRQRFVLPGLDEPVAASQLNSFTGLSQDYRLLSFLGRAEYGYDNRYLLSGSIRTDGSSRFAAGTRWGTFWSLGAAWKISNESFLQDQSWLDQLTWRASYGGQGNDNLGVYYAYQGLYSILNSLGEGGTVTNRLATPDLKWETNLNFNTGVDVAILKNRIALSVEYFNRQSKDLLFTMPMALSTGYTGYDANIGTMRNTGIDVDIRTIPVRNENFRWNLDLNFSHFKNRITELPTANNIIRGNKMLRLGGSIYDFYLPTWAGVNPEDGSPLWYKADADGMQTEETTSVYGDAGRFIQGSSLPTLVGGITNNITYKNFDLNALLSFSLGGQILDNDYIQLLSNGNNPGRAWSEEMLNRWTPENRDTDVPRLTTDNLNWTSASTRFLYDGSFARLKNLSVGYTFPEAMMTRIGISRLRVFIQGENLFTLYKHKGMDPEQTLEGATYFRYPAIKTFSGGVQIAL</sequence>
<evidence type="ECO:0000256" key="2">
    <source>
        <dbReference type="ARBA" id="ARBA00022448"/>
    </source>
</evidence>
<dbReference type="SUPFAM" id="SSF49464">
    <property type="entry name" value="Carboxypeptidase regulatory domain-like"/>
    <property type="match status" value="1"/>
</dbReference>
<evidence type="ECO:0000256" key="5">
    <source>
        <dbReference type="ARBA" id="ARBA00023136"/>
    </source>
</evidence>
<name>A0A2T8HFW0_9SPHI</name>
<evidence type="ECO:0000259" key="9">
    <source>
        <dbReference type="Pfam" id="PF07715"/>
    </source>
</evidence>
<comment type="caution">
    <text evidence="10">The sequence shown here is derived from an EMBL/GenBank/DDBJ whole genome shotgun (WGS) entry which is preliminary data.</text>
</comment>
<dbReference type="InterPro" id="IPR036942">
    <property type="entry name" value="Beta-barrel_TonB_sf"/>
</dbReference>
<reference evidence="10 11" key="1">
    <citation type="submission" date="2018-04" db="EMBL/GenBank/DDBJ databases">
        <title>Sphingobacterium cortibacter sp. nov.</title>
        <authorList>
            <person name="Li Y."/>
        </authorList>
    </citation>
    <scope>NUCLEOTIDE SEQUENCE [LARGE SCALE GENOMIC DNA]</scope>
    <source>
        <strain evidence="10 11">2c-3</strain>
    </source>
</reference>
<comment type="subcellular location">
    <subcellularLocation>
        <location evidence="1 7">Cell outer membrane</location>
        <topology evidence="1 7">Multi-pass membrane protein</topology>
    </subcellularLocation>
</comment>
<dbReference type="InterPro" id="IPR023996">
    <property type="entry name" value="TonB-dep_OMP_SusC/RagA"/>
</dbReference>
<dbReference type="InterPro" id="IPR039426">
    <property type="entry name" value="TonB-dep_rcpt-like"/>
</dbReference>
<dbReference type="Gene3D" id="2.40.170.20">
    <property type="entry name" value="TonB-dependent receptor, beta-barrel domain"/>
    <property type="match status" value="1"/>
</dbReference>
<proteinExistence type="inferred from homology"/>
<keyword evidence="2 7" id="KW-0813">Transport</keyword>
<dbReference type="EMBL" id="QDKG01000006">
    <property type="protein sequence ID" value="PVH24326.1"/>
    <property type="molecule type" value="Genomic_DNA"/>
</dbReference>
<keyword evidence="8" id="KW-0732">Signal</keyword>
<protein>
    <submittedName>
        <fullName evidence="10">SusC/RagA family protein</fullName>
    </submittedName>
</protein>
<evidence type="ECO:0000256" key="3">
    <source>
        <dbReference type="ARBA" id="ARBA00022452"/>
    </source>
</evidence>
<evidence type="ECO:0000313" key="11">
    <source>
        <dbReference type="Proteomes" id="UP000245627"/>
    </source>
</evidence>
<dbReference type="InterPro" id="IPR023997">
    <property type="entry name" value="TonB-dep_OMP_SusC/RagA_CS"/>
</dbReference>